<dbReference type="GO" id="GO:0005886">
    <property type="term" value="C:plasma membrane"/>
    <property type="evidence" value="ECO:0007669"/>
    <property type="project" value="UniProtKB-SubCell"/>
</dbReference>
<keyword evidence="8 9" id="KW-0472">Membrane</keyword>
<dbReference type="Gene3D" id="1.20.1640.10">
    <property type="entry name" value="Multidrug efflux transporter AcrB transmembrane domain"/>
    <property type="match status" value="1"/>
</dbReference>
<evidence type="ECO:0000256" key="1">
    <source>
        <dbReference type="ARBA" id="ARBA00004651"/>
    </source>
</evidence>
<feature type="transmembrane region" description="Helical" evidence="9">
    <location>
        <begin position="317"/>
        <end position="338"/>
    </location>
</feature>
<dbReference type="Pfam" id="PF21760">
    <property type="entry name" value="SecD_1st"/>
    <property type="match status" value="1"/>
</dbReference>
<name>A0A2H0BDQ2_9BACT</name>
<dbReference type="Proteomes" id="UP000229794">
    <property type="component" value="Unassembled WGS sequence"/>
</dbReference>
<proteinExistence type="inferred from homology"/>
<dbReference type="HAMAP" id="MF_01463_B">
    <property type="entry name" value="SecD_B"/>
    <property type="match status" value="1"/>
</dbReference>
<evidence type="ECO:0000256" key="3">
    <source>
        <dbReference type="ARBA" id="ARBA00022475"/>
    </source>
</evidence>
<comment type="similarity">
    <text evidence="9">Belongs to the SecD/SecF family. SecD subfamily.</text>
</comment>
<dbReference type="Pfam" id="PF22599">
    <property type="entry name" value="SecDF_P1_head"/>
    <property type="match status" value="1"/>
</dbReference>
<evidence type="ECO:0000259" key="10">
    <source>
        <dbReference type="Pfam" id="PF02355"/>
    </source>
</evidence>
<evidence type="ECO:0000256" key="8">
    <source>
        <dbReference type="ARBA" id="ARBA00023136"/>
    </source>
</evidence>
<organism evidence="13 14">
    <name type="scientific">Candidatus Zambryskibacteria bacterium CG22_combo_CG10-13_8_21_14_all_42_17</name>
    <dbReference type="NCBI Taxonomy" id="1975118"/>
    <lineage>
        <taxon>Bacteria</taxon>
        <taxon>Candidatus Zambryskiibacteriota</taxon>
    </lineage>
</organism>
<gene>
    <name evidence="9 13" type="primary">secD</name>
    <name evidence="13" type="ORF">COX06_01255</name>
</gene>
<keyword evidence="6 9" id="KW-1133">Transmembrane helix</keyword>
<dbReference type="SUPFAM" id="SSF82866">
    <property type="entry name" value="Multidrug efflux transporter AcrB transmembrane domain"/>
    <property type="match status" value="1"/>
</dbReference>
<dbReference type="Gene3D" id="3.30.70.3400">
    <property type="match status" value="1"/>
</dbReference>
<evidence type="ECO:0000256" key="5">
    <source>
        <dbReference type="ARBA" id="ARBA00022927"/>
    </source>
</evidence>
<keyword evidence="7 9" id="KW-0811">Translocation</keyword>
<feature type="domain" description="Protein translocase subunit SecDF P1" evidence="11">
    <location>
        <begin position="62"/>
        <end position="128"/>
    </location>
</feature>
<feature type="domain" description="Protein export membrane protein SecD/SecF C-terminal" evidence="10">
    <location>
        <begin position="248"/>
        <end position="417"/>
    </location>
</feature>
<dbReference type="PRINTS" id="PR00702">
    <property type="entry name" value="ACRIFLAVINRP"/>
</dbReference>
<feature type="domain" description="SecDF P1 head subdomain" evidence="12">
    <location>
        <begin position="150"/>
        <end position="245"/>
    </location>
</feature>
<dbReference type="Gene3D" id="3.30.1360.200">
    <property type="match status" value="1"/>
</dbReference>
<dbReference type="InterPro" id="IPR048634">
    <property type="entry name" value="SecD_SecF_C"/>
</dbReference>
<evidence type="ECO:0000256" key="4">
    <source>
        <dbReference type="ARBA" id="ARBA00022692"/>
    </source>
</evidence>
<evidence type="ECO:0000259" key="11">
    <source>
        <dbReference type="Pfam" id="PF21760"/>
    </source>
</evidence>
<feature type="transmembrane region" description="Helical" evidence="9">
    <location>
        <begin position="397"/>
        <end position="419"/>
    </location>
</feature>
<evidence type="ECO:0000256" key="2">
    <source>
        <dbReference type="ARBA" id="ARBA00022448"/>
    </source>
</evidence>
<dbReference type="Pfam" id="PF02355">
    <property type="entry name" value="SecD_SecF_C"/>
    <property type="match status" value="1"/>
</dbReference>
<feature type="transmembrane region" description="Helical" evidence="9">
    <location>
        <begin position="266"/>
        <end position="286"/>
    </location>
</feature>
<dbReference type="GO" id="GO:0006605">
    <property type="term" value="P:protein targeting"/>
    <property type="evidence" value="ECO:0007669"/>
    <property type="project" value="UniProtKB-UniRule"/>
</dbReference>
<dbReference type="NCBIfam" id="TIGR01129">
    <property type="entry name" value="secD"/>
    <property type="match status" value="1"/>
</dbReference>
<keyword evidence="2 9" id="KW-0813">Transport</keyword>
<comment type="subunit">
    <text evidence="9">Forms a complex with SecF. Part of the essential Sec protein translocation apparatus which comprises SecA, SecYEG and auxiliary proteins SecDF. Other proteins may also be involved.</text>
</comment>
<evidence type="ECO:0000313" key="14">
    <source>
        <dbReference type="Proteomes" id="UP000229794"/>
    </source>
</evidence>
<comment type="subcellular location">
    <subcellularLocation>
        <location evidence="1 9">Cell membrane</location>
        <topology evidence="1 9">Multi-pass membrane protein</topology>
    </subcellularLocation>
</comment>
<feature type="transmembrane region" description="Helical" evidence="9">
    <location>
        <begin position="291"/>
        <end position="311"/>
    </location>
</feature>
<dbReference type="InterPro" id="IPR022813">
    <property type="entry name" value="SecD/SecF_arch_bac"/>
</dbReference>
<evidence type="ECO:0000256" key="9">
    <source>
        <dbReference type="HAMAP-Rule" id="MF_01463"/>
    </source>
</evidence>
<dbReference type="NCBIfam" id="TIGR00916">
    <property type="entry name" value="2A0604s01"/>
    <property type="match status" value="1"/>
</dbReference>
<dbReference type="GO" id="GO:0015450">
    <property type="term" value="F:protein-transporting ATPase activity"/>
    <property type="evidence" value="ECO:0007669"/>
    <property type="project" value="InterPro"/>
</dbReference>
<evidence type="ECO:0000256" key="6">
    <source>
        <dbReference type="ARBA" id="ARBA00022989"/>
    </source>
</evidence>
<keyword evidence="3 9" id="KW-1003">Cell membrane</keyword>
<evidence type="ECO:0000313" key="13">
    <source>
        <dbReference type="EMBL" id="PIP55813.1"/>
    </source>
</evidence>
<dbReference type="AlphaFoldDB" id="A0A2H0BDQ2"/>
<dbReference type="FunFam" id="1.20.1640.10:FF:000004">
    <property type="entry name" value="Protein translocase subunit SecD"/>
    <property type="match status" value="1"/>
</dbReference>
<dbReference type="GO" id="GO:0065002">
    <property type="term" value="P:intracellular protein transmembrane transport"/>
    <property type="evidence" value="ECO:0007669"/>
    <property type="project" value="UniProtKB-UniRule"/>
</dbReference>
<dbReference type="InterPro" id="IPR055344">
    <property type="entry name" value="SecD_SecF_C_bact"/>
</dbReference>
<dbReference type="PANTHER" id="PTHR30081:SF1">
    <property type="entry name" value="PROTEIN TRANSLOCASE SUBUNIT SECD"/>
    <property type="match status" value="1"/>
</dbReference>
<protein>
    <recommendedName>
        <fullName evidence="9">Protein translocase subunit SecD</fullName>
    </recommendedName>
</protein>
<dbReference type="GO" id="GO:0043952">
    <property type="term" value="P:protein transport by the Sec complex"/>
    <property type="evidence" value="ECO:0007669"/>
    <property type="project" value="UniProtKB-UniRule"/>
</dbReference>
<evidence type="ECO:0000256" key="7">
    <source>
        <dbReference type="ARBA" id="ARBA00023010"/>
    </source>
</evidence>
<evidence type="ECO:0000259" key="12">
    <source>
        <dbReference type="Pfam" id="PF22599"/>
    </source>
</evidence>
<dbReference type="PANTHER" id="PTHR30081">
    <property type="entry name" value="PROTEIN-EXPORT MEMBRANE PROTEIN SEC"/>
    <property type="match status" value="1"/>
</dbReference>
<keyword evidence="4 9" id="KW-0812">Transmembrane</keyword>
<comment type="caution">
    <text evidence="9">Lacks conserved residue(s) required for the propagation of feature annotation.</text>
</comment>
<keyword evidence="5 9" id="KW-0653">Protein transport</keyword>
<sequence>MNKSIWLSLLFVVAIVLLAFFVVKSEREGSRFPFQFGLDLVGGTELVYTADTSGVDDPQDAMESLKEVMERRVNIFGVSEPMIQTERAGLITGNQEDRLIIGLPGVTDLEKAIELIGETPILEFRLANPDAEAILEENSDASVDELFISTGLTGRYLSRARVEFDHNTGSPLVALEFDSEGADLFAEITRENKGEILAIILDSTVISAPVIIDEISDGNAQITGTFSATEVREVVRNLNYGALPVPIELATSATVGATLGEEVLSAGVRAGIIGLILLSVFMIAWYRVPGLVASIALIFYILVLLALFKLIPVTLTAAGIAGFILSLGMAVDANILIFERAKEELKKGKDVKTAIEEGFARAWPAIRDSNISSIITAVILFWLGTAGVKGFALTFGLGVGISMLSAIVVTRTFLLSLMFSKESPFKRKLFGNGIS</sequence>
<comment type="caution">
    <text evidence="13">The sequence shown here is derived from an EMBL/GenBank/DDBJ whole genome shotgun (WGS) entry which is preliminary data.</text>
</comment>
<accession>A0A2H0BDQ2</accession>
<dbReference type="Pfam" id="PF07549">
    <property type="entry name" value="Sec_GG"/>
    <property type="match status" value="1"/>
</dbReference>
<dbReference type="InterPro" id="IPR022646">
    <property type="entry name" value="SecD/SecF_CS"/>
</dbReference>
<feature type="transmembrane region" description="Helical" evidence="9">
    <location>
        <begin position="371"/>
        <end position="391"/>
    </location>
</feature>
<dbReference type="EMBL" id="PCST01000016">
    <property type="protein sequence ID" value="PIP55813.1"/>
    <property type="molecule type" value="Genomic_DNA"/>
</dbReference>
<dbReference type="InterPro" id="IPR001036">
    <property type="entry name" value="Acrflvin-R"/>
</dbReference>
<comment type="function">
    <text evidence="9">Part of the Sec protein translocase complex. Interacts with the SecYEG preprotein conducting channel. SecDF uses the proton motive force (PMF) to complete protein translocation after the ATP-dependent function of SecA.</text>
</comment>
<dbReference type="InterPro" id="IPR048631">
    <property type="entry name" value="SecD_1st"/>
</dbReference>
<reference evidence="13 14" key="1">
    <citation type="submission" date="2017-09" db="EMBL/GenBank/DDBJ databases">
        <title>Depth-based differentiation of microbial function through sediment-hosted aquifers and enrichment of novel symbionts in the deep terrestrial subsurface.</title>
        <authorList>
            <person name="Probst A.J."/>
            <person name="Ladd B."/>
            <person name="Jarett J.K."/>
            <person name="Geller-Mcgrath D.E."/>
            <person name="Sieber C.M."/>
            <person name="Emerson J.B."/>
            <person name="Anantharaman K."/>
            <person name="Thomas B.C."/>
            <person name="Malmstrom R."/>
            <person name="Stieglmeier M."/>
            <person name="Klingl A."/>
            <person name="Woyke T."/>
            <person name="Ryan C.M."/>
            <person name="Banfield J.F."/>
        </authorList>
    </citation>
    <scope>NUCLEOTIDE SEQUENCE [LARGE SCALE GENOMIC DNA]</scope>
    <source>
        <strain evidence="13">CG22_combo_CG10-13_8_21_14_all_42_17</strain>
    </source>
</reference>
<dbReference type="InterPro" id="IPR005791">
    <property type="entry name" value="SecD"/>
</dbReference>
<dbReference type="InterPro" id="IPR054384">
    <property type="entry name" value="SecDF_P1_head"/>
</dbReference>